<protein>
    <recommendedName>
        <fullName evidence="5">DUF3617 family protein</fullName>
    </recommendedName>
</protein>
<sequence length="127" mass="13477">MIIRIACLALALSSASVLAQQGGGAPRAADFSGQWGAQPGGPAGVEMRIRGNRVEARELFTTPGQDRCGTQGRGQAQGASARMQFQGRCADGRTTPATNCTVTLETRDRVRTRCQNGHQAVLHRVSR</sequence>
<proteinExistence type="predicted"/>
<dbReference type="RefSeq" id="WP_136958724.1">
    <property type="nucleotide sequence ID" value="NZ_CP039690.1"/>
</dbReference>
<accession>A0A4D7AUF2</accession>
<dbReference type="Proteomes" id="UP000298781">
    <property type="component" value="Chromosome"/>
</dbReference>
<dbReference type="EMBL" id="CP039690">
    <property type="protein sequence ID" value="QCI63265.1"/>
    <property type="molecule type" value="Genomic_DNA"/>
</dbReference>
<dbReference type="OrthoDB" id="8480389at2"/>
<keyword evidence="4" id="KW-1185">Reference proteome</keyword>
<evidence type="ECO:0008006" key="5">
    <source>
        <dbReference type="Google" id="ProtNLM"/>
    </source>
</evidence>
<keyword evidence="2" id="KW-0732">Signal</keyword>
<gene>
    <name evidence="3" type="ORF">E8M01_02870</name>
</gene>
<evidence type="ECO:0000256" key="2">
    <source>
        <dbReference type="SAM" id="SignalP"/>
    </source>
</evidence>
<feature type="signal peptide" evidence="2">
    <location>
        <begin position="1"/>
        <end position="19"/>
    </location>
</feature>
<reference evidence="3 4" key="1">
    <citation type="submission" date="2019-04" db="EMBL/GenBank/DDBJ databases">
        <title>Phreatobacter aquaticus sp. nov.</title>
        <authorList>
            <person name="Choi A."/>
        </authorList>
    </citation>
    <scope>NUCLEOTIDE SEQUENCE [LARGE SCALE GENOMIC DNA]</scope>
    <source>
        <strain evidence="3 4">KCTC 52518</strain>
    </source>
</reference>
<evidence type="ECO:0000313" key="4">
    <source>
        <dbReference type="Proteomes" id="UP000298781"/>
    </source>
</evidence>
<dbReference type="KEGG" id="pstg:E8M01_02870"/>
<feature type="chain" id="PRO_5020354377" description="DUF3617 family protein" evidence="2">
    <location>
        <begin position="20"/>
        <end position="127"/>
    </location>
</feature>
<dbReference type="AlphaFoldDB" id="A0A4D7AUF2"/>
<name>A0A4D7AUF2_9HYPH</name>
<evidence type="ECO:0000256" key="1">
    <source>
        <dbReference type="SAM" id="MobiDB-lite"/>
    </source>
</evidence>
<feature type="region of interest" description="Disordered" evidence="1">
    <location>
        <begin position="23"/>
        <end position="43"/>
    </location>
</feature>
<organism evidence="3 4">
    <name type="scientific">Phreatobacter stygius</name>
    <dbReference type="NCBI Taxonomy" id="1940610"/>
    <lineage>
        <taxon>Bacteria</taxon>
        <taxon>Pseudomonadati</taxon>
        <taxon>Pseudomonadota</taxon>
        <taxon>Alphaproteobacteria</taxon>
        <taxon>Hyphomicrobiales</taxon>
        <taxon>Phreatobacteraceae</taxon>
        <taxon>Phreatobacter</taxon>
    </lineage>
</organism>
<evidence type="ECO:0000313" key="3">
    <source>
        <dbReference type="EMBL" id="QCI63265.1"/>
    </source>
</evidence>